<dbReference type="Proteomes" id="UP000310108">
    <property type="component" value="Unassembled WGS sequence"/>
</dbReference>
<organism evidence="1 2">
    <name type="scientific">Colletotrichum tanaceti</name>
    <dbReference type="NCBI Taxonomy" id="1306861"/>
    <lineage>
        <taxon>Eukaryota</taxon>
        <taxon>Fungi</taxon>
        <taxon>Dikarya</taxon>
        <taxon>Ascomycota</taxon>
        <taxon>Pezizomycotina</taxon>
        <taxon>Sordariomycetes</taxon>
        <taxon>Hypocreomycetidae</taxon>
        <taxon>Glomerellales</taxon>
        <taxon>Glomerellaceae</taxon>
        <taxon>Colletotrichum</taxon>
        <taxon>Colletotrichum destructivum species complex</taxon>
    </lineage>
</organism>
<name>A0A4U6XFG7_9PEZI</name>
<keyword evidence="2" id="KW-1185">Reference proteome</keyword>
<dbReference type="EMBL" id="PJEX01000160">
    <property type="protein sequence ID" value="TKW53972.1"/>
    <property type="molecule type" value="Genomic_DNA"/>
</dbReference>
<accession>A0A4U6XFG7</accession>
<reference evidence="1 2" key="1">
    <citation type="journal article" date="2019" name="PLoS ONE">
        <title>Comparative genome analysis indicates high evolutionary potential of pathogenicity genes in Colletotrichum tanaceti.</title>
        <authorList>
            <person name="Lelwala R.V."/>
            <person name="Korhonen P.K."/>
            <person name="Young N.D."/>
            <person name="Scott J.B."/>
            <person name="Ades P.A."/>
            <person name="Gasser R.B."/>
            <person name="Taylor P.W.J."/>
        </authorList>
    </citation>
    <scope>NUCLEOTIDE SEQUENCE [LARGE SCALE GENOMIC DNA]</scope>
    <source>
        <strain evidence="1">BRIP57314</strain>
    </source>
</reference>
<gene>
    <name evidence="1" type="ORF">CTA1_8201</name>
</gene>
<evidence type="ECO:0000313" key="1">
    <source>
        <dbReference type="EMBL" id="TKW53972.1"/>
    </source>
</evidence>
<dbReference type="AlphaFoldDB" id="A0A4U6XFG7"/>
<proteinExistence type="predicted"/>
<protein>
    <submittedName>
        <fullName evidence="1">Uncharacterized protein</fullName>
    </submittedName>
</protein>
<comment type="caution">
    <text evidence="1">The sequence shown here is derived from an EMBL/GenBank/DDBJ whole genome shotgun (WGS) entry which is preliminary data.</text>
</comment>
<sequence length="74" mass="8295">MTTRPHSNSKLYKDVTFAIVKGGKEMPESALAARIIIFEGSDSLKLWKIHLNIQQAIMACMAMMSIMAHLMQKS</sequence>
<evidence type="ECO:0000313" key="2">
    <source>
        <dbReference type="Proteomes" id="UP000310108"/>
    </source>
</evidence>